<dbReference type="PANTHER" id="PTHR43479">
    <property type="entry name" value="ACREF/ENVCD OPERON REPRESSOR-RELATED"/>
    <property type="match status" value="1"/>
</dbReference>
<dbReference type="PROSITE" id="PS50977">
    <property type="entry name" value="HTH_TETR_2"/>
    <property type="match status" value="1"/>
</dbReference>
<keyword evidence="1 2" id="KW-0238">DNA-binding</keyword>
<protein>
    <submittedName>
        <fullName evidence="4">Regulatory protein, tetR family</fullName>
    </submittedName>
</protein>
<dbReference type="EMBL" id="FNCP01000019">
    <property type="protein sequence ID" value="SDH81041.1"/>
    <property type="molecule type" value="Genomic_DNA"/>
</dbReference>
<evidence type="ECO:0000256" key="2">
    <source>
        <dbReference type="PROSITE-ProRule" id="PRU00335"/>
    </source>
</evidence>
<dbReference type="AlphaFoldDB" id="A0A1G8FFV6"/>
<sequence length="196" mass="22237">MQYLKDEVKQRILESALAEFSSMGYTDASMRKIAKNAKVALGNVYHYCTSKQELFNSLVGPVYDGLMNSIQEIKEMEGDGSYFGINELVETLLDICQKHNTELLILMEKSKGSKNRYENTKQDLIDLIDEVLAKKMLLNFTNSGFVVNNYLTTILSTAFIEGFCCILKKYNNGIEVKVLVDQLIAIFFKDISLRLA</sequence>
<evidence type="ECO:0000259" key="3">
    <source>
        <dbReference type="PROSITE" id="PS50977"/>
    </source>
</evidence>
<dbReference type="RefSeq" id="WP_176786193.1">
    <property type="nucleotide sequence ID" value="NZ_FNCP01000019.1"/>
</dbReference>
<dbReference type="Gene3D" id="1.10.357.10">
    <property type="entry name" value="Tetracycline Repressor, domain 2"/>
    <property type="match status" value="1"/>
</dbReference>
<proteinExistence type="predicted"/>
<name>A0A1G8FFV6_9FIRM</name>
<dbReference type="InterPro" id="IPR001647">
    <property type="entry name" value="HTH_TetR"/>
</dbReference>
<organism evidence="4 5">
    <name type="scientific">Desulfosporosinus hippei DSM 8344</name>
    <dbReference type="NCBI Taxonomy" id="1121419"/>
    <lineage>
        <taxon>Bacteria</taxon>
        <taxon>Bacillati</taxon>
        <taxon>Bacillota</taxon>
        <taxon>Clostridia</taxon>
        <taxon>Eubacteriales</taxon>
        <taxon>Desulfitobacteriaceae</taxon>
        <taxon>Desulfosporosinus</taxon>
    </lineage>
</organism>
<feature type="domain" description="HTH tetR-type" evidence="3">
    <location>
        <begin position="6"/>
        <end position="66"/>
    </location>
</feature>
<reference evidence="5" key="1">
    <citation type="submission" date="2016-10" db="EMBL/GenBank/DDBJ databases">
        <authorList>
            <person name="Varghese N."/>
            <person name="Submissions S."/>
        </authorList>
    </citation>
    <scope>NUCLEOTIDE SEQUENCE [LARGE SCALE GENOMIC DNA]</scope>
    <source>
        <strain evidence="5">DSM 8344</strain>
    </source>
</reference>
<dbReference type="PANTHER" id="PTHR43479:SF11">
    <property type="entry name" value="ACREF_ENVCD OPERON REPRESSOR-RELATED"/>
    <property type="match status" value="1"/>
</dbReference>
<feature type="DNA-binding region" description="H-T-H motif" evidence="2">
    <location>
        <begin position="29"/>
        <end position="48"/>
    </location>
</feature>
<dbReference type="InterPro" id="IPR009057">
    <property type="entry name" value="Homeodomain-like_sf"/>
</dbReference>
<dbReference type="GO" id="GO:0003677">
    <property type="term" value="F:DNA binding"/>
    <property type="evidence" value="ECO:0007669"/>
    <property type="project" value="UniProtKB-UniRule"/>
</dbReference>
<evidence type="ECO:0000256" key="1">
    <source>
        <dbReference type="ARBA" id="ARBA00023125"/>
    </source>
</evidence>
<keyword evidence="5" id="KW-1185">Reference proteome</keyword>
<dbReference type="Pfam" id="PF00440">
    <property type="entry name" value="TetR_N"/>
    <property type="match status" value="1"/>
</dbReference>
<dbReference type="Proteomes" id="UP000198656">
    <property type="component" value="Unassembled WGS sequence"/>
</dbReference>
<gene>
    <name evidence="4" type="ORF">SAMN05443529_11977</name>
</gene>
<dbReference type="PRINTS" id="PR00455">
    <property type="entry name" value="HTHTETR"/>
</dbReference>
<accession>A0A1G8FFV6</accession>
<dbReference type="SUPFAM" id="SSF46689">
    <property type="entry name" value="Homeodomain-like"/>
    <property type="match status" value="1"/>
</dbReference>
<evidence type="ECO:0000313" key="4">
    <source>
        <dbReference type="EMBL" id="SDH81041.1"/>
    </source>
</evidence>
<dbReference type="STRING" id="1121419.SAMN05443529_11977"/>
<evidence type="ECO:0000313" key="5">
    <source>
        <dbReference type="Proteomes" id="UP000198656"/>
    </source>
</evidence>
<dbReference type="InterPro" id="IPR050624">
    <property type="entry name" value="HTH-type_Tx_Regulator"/>
</dbReference>